<feature type="signal peptide" evidence="1">
    <location>
        <begin position="1"/>
        <end position="29"/>
    </location>
</feature>
<feature type="chain" id="PRO_5036980609" evidence="1">
    <location>
        <begin position="30"/>
        <end position="363"/>
    </location>
</feature>
<reference evidence="2" key="1">
    <citation type="submission" date="2020-04" db="EMBL/GenBank/DDBJ databases">
        <authorList>
            <person name="Zhang T."/>
        </authorList>
    </citation>
    <scope>NUCLEOTIDE SEQUENCE</scope>
    <source>
        <strain evidence="2">HKST-UBA02</strain>
    </source>
</reference>
<evidence type="ECO:0000313" key="2">
    <source>
        <dbReference type="EMBL" id="MCA9757119.1"/>
    </source>
</evidence>
<organism evidence="2 3">
    <name type="scientific">Eiseniibacteriota bacterium</name>
    <dbReference type="NCBI Taxonomy" id="2212470"/>
    <lineage>
        <taxon>Bacteria</taxon>
        <taxon>Candidatus Eiseniibacteriota</taxon>
    </lineage>
</organism>
<dbReference type="Proteomes" id="UP000739538">
    <property type="component" value="Unassembled WGS sequence"/>
</dbReference>
<dbReference type="Pfam" id="PF11276">
    <property type="entry name" value="DUF3078"/>
    <property type="match status" value="1"/>
</dbReference>
<gene>
    <name evidence="2" type="ORF">KDA27_15045</name>
</gene>
<reference evidence="2" key="2">
    <citation type="journal article" date="2021" name="Microbiome">
        <title>Successional dynamics and alternative stable states in a saline activated sludge microbial community over 9 years.</title>
        <authorList>
            <person name="Wang Y."/>
            <person name="Ye J."/>
            <person name="Ju F."/>
            <person name="Liu L."/>
            <person name="Boyd J.A."/>
            <person name="Deng Y."/>
            <person name="Parks D.H."/>
            <person name="Jiang X."/>
            <person name="Yin X."/>
            <person name="Woodcroft B.J."/>
            <person name="Tyson G.W."/>
            <person name="Hugenholtz P."/>
            <person name="Polz M.F."/>
            <person name="Zhang T."/>
        </authorList>
    </citation>
    <scope>NUCLEOTIDE SEQUENCE</scope>
    <source>
        <strain evidence="2">HKST-UBA02</strain>
    </source>
</reference>
<dbReference type="EMBL" id="JAGQHS010000082">
    <property type="protein sequence ID" value="MCA9757119.1"/>
    <property type="molecule type" value="Genomic_DNA"/>
</dbReference>
<protein>
    <submittedName>
        <fullName evidence="2">DUF3078 domain-containing protein</fullName>
    </submittedName>
</protein>
<keyword evidence="1" id="KW-0732">Signal</keyword>
<dbReference type="AlphaFoldDB" id="A0A956NDS7"/>
<accession>A0A956NDS7</accession>
<evidence type="ECO:0000256" key="1">
    <source>
        <dbReference type="SAM" id="SignalP"/>
    </source>
</evidence>
<name>A0A956NDS7_UNCEI</name>
<evidence type="ECO:0000313" key="3">
    <source>
        <dbReference type="Proteomes" id="UP000739538"/>
    </source>
</evidence>
<comment type="caution">
    <text evidence="2">The sequence shown here is derived from an EMBL/GenBank/DDBJ whole genome shotgun (WGS) entry which is preliminary data.</text>
</comment>
<proteinExistence type="predicted"/>
<dbReference type="InterPro" id="IPR021428">
    <property type="entry name" value="DUF3078"/>
</dbReference>
<sequence length="363" mass="40578">MTTSNRTWWLGLSACGLLLTAAGVDLALAQDGGDGDEKKVLEVGKWYPTLEGGLQLTQSSYSDNWSGGDKGSIVWTAIVNGTAENQIKPKINWNNTLKLAYGQTHQQSVGPNGERAWDRPEKSTDLIDYETIFRFTLGGVVDPFLAGRFESQFQDATDPAGRTLAINPMKFKETAGVAKVFLDEEDLNLITRLGFSFRQNLRKQFVVQPTSENPFPTDTTTDSEFTNDGGLEFVLDYKNKILEDKVTYTSKFTAFQPVFYSASDDFDMLLDASNFATSGIDPDIKDFTTVADLDWENIFSTQITKIVSVNLYLRWLYDKYDNSVVPVFNEDGTVKNASDLRVATRKAGQFKQTMAIGFTYRFL</sequence>